<feature type="compositionally biased region" description="Basic and acidic residues" evidence="1">
    <location>
        <begin position="1"/>
        <end position="10"/>
    </location>
</feature>
<reference evidence="2 3" key="1">
    <citation type="journal article" date="2020" name="BMC Genomics">
        <title>Intraspecific diversification of the crop wild relative Brassica cretica Lam. using demographic model selection.</title>
        <authorList>
            <person name="Kioukis A."/>
            <person name="Michalopoulou V.A."/>
            <person name="Briers L."/>
            <person name="Pirintsos S."/>
            <person name="Studholme D.J."/>
            <person name="Pavlidis P."/>
            <person name="Sarris P.F."/>
        </authorList>
    </citation>
    <scope>NUCLEOTIDE SEQUENCE [LARGE SCALE GENOMIC DNA]</scope>
    <source>
        <strain evidence="3">cv. PFS-1207/04</strain>
    </source>
</reference>
<evidence type="ECO:0000313" key="3">
    <source>
        <dbReference type="Proteomes" id="UP000266723"/>
    </source>
</evidence>
<evidence type="ECO:0000256" key="1">
    <source>
        <dbReference type="SAM" id="MobiDB-lite"/>
    </source>
</evidence>
<feature type="region of interest" description="Disordered" evidence="1">
    <location>
        <begin position="1"/>
        <end position="50"/>
    </location>
</feature>
<proteinExistence type="predicted"/>
<dbReference type="EMBL" id="QGKV02000759">
    <property type="protein sequence ID" value="KAF3564011.1"/>
    <property type="molecule type" value="Genomic_DNA"/>
</dbReference>
<sequence length="67" mass="7752">MRNTSIERRKSQLRSVAQDSRGENPTATDKSPESHRASPRKQNAELWSRERREKARSIITLLVFSSL</sequence>
<feature type="compositionally biased region" description="Polar residues" evidence="1">
    <location>
        <begin position="13"/>
        <end position="29"/>
    </location>
</feature>
<protein>
    <recommendedName>
        <fullName evidence="4">BHLH domain-containing protein</fullName>
    </recommendedName>
</protein>
<evidence type="ECO:0000313" key="2">
    <source>
        <dbReference type="EMBL" id="KAF3564011.1"/>
    </source>
</evidence>
<accession>A0ABQ7CV70</accession>
<organism evidence="2 3">
    <name type="scientific">Brassica cretica</name>
    <name type="common">Mustard</name>
    <dbReference type="NCBI Taxonomy" id="69181"/>
    <lineage>
        <taxon>Eukaryota</taxon>
        <taxon>Viridiplantae</taxon>
        <taxon>Streptophyta</taxon>
        <taxon>Embryophyta</taxon>
        <taxon>Tracheophyta</taxon>
        <taxon>Spermatophyta</taxon>
        <taxon>Magnoliopsida</taxon>
        <taxon>eudicotyledons</taxon>
        <taxon>Gunneridae</taxon>
        <taxon>Pentapetalae</taxon>
        <taxon>rosids</taxon>
        <taxon>malvids</taxon>
        <taxon>Brassicales</taxon>
        <taxon>Brassicaceae</taxon>
        <taxon>Brassiceae</taxon>
        <taxon>Brassica</taxon>
    </lineage>
</organism>
<keyword evidence="3" id="KW-1185">Reference proteome</keyword>
<gene>
    <name evidence="2" type="ORF">DY000_02018266</name>
</gene>
<name>A0ABQ7CV70_BRACR</name>
<evidence type="ECO:0008006" key="4">
    <source>
        <dbReference type="Google" id="ProtNLM"/>
    </source>
</evidence>
<comment type="caution">
    <text evidence="2">The sequence shown here is derived from an EMBL/GenBank/DDBJ whole genome shotgun (WGS) entry which is preliminary data.</text>
</comment>
<dbReference type="Proteomes" id="UP000266723">
    <property type="component" value="Unassembled WGS sequence"/>
</dbReference>